<dbReference type="GO" id="GO:0051082">
    <property type="term" value="F:unfolded protein binding"/>
    <property type="evidence" value="ECO:0007669"/>
    <property type="project" value="TreeGrafter"/>
</dbReference>
<organism evidence="3 4">
    <name type="scientific">Cyanobacterium aponinum 0216</name>
    <dbReference type="NCBI Taxonomy" id="2676140"/>
    <lineage>
        <taxon>Bacteria</taxon>
        <taxon>Bacillati</taxon>
        <taxon>Cyanobacteriota</taxon>
        <taxon>Cyanophyceae</taxon>
        <taxon>Oscillatoriophycideae</taxon>
        <taxon>Chroococcales</taxon>
        <taxon>Geminocystaceae</taxon>
        <taxon>Cyanobacterium</taxon>
    </lineage>
</organism>
<evidence type="ECO:0000259" key="2">
    <source>
        <dbReference type="Pfam" id="PF08547"/>
    </source>
</evidence>
<accession>A0A844GZT9</accession>
<dbReference type="InterPro" id="IPR039131">
    <property type="entry name" value="NDUFAF1"/>
</dbReference>
<dbReference type="PANTHER" id="PTHR13194">
    <property type="entry name" value="COMPLEX I INTERMEDIATE-ASSOCIATED PROTEIN 30"/>
    <property type="match status" value="1"/>
</dbReference>
<protein>
    <submittedName>
        <fullName evidence="3">CIA30 family protein</fullName>
    </submittedName>
</protein>
<reference evidence="3 4" key="1">
    <citation type="submission" date="2019-11" db="EMBL/GenBank/DDBJ databases">
        <title>Isolation of a new High Light Tolerant Cyanobacteria.</title>
        <authorList>
            <person name="Dobson Z."/>
            <person name="Vaughn N."/>
            <person name="Vaughn M."/>
            <person name="Fromme P."/>
            <person name="Mazor Y."/>
        </authorList>
    </citation>
    <scope>NUCLEOTIDE SEQUENCE [LARGE SCALE GENOMIC DNA]</scope>
    <source>
        <strain evidence="3 4">0216</strain>
    </source>
</reference>
<name>A0A844GZT9_9CHRO</name>
<dbReference type="InterPro" id="IPR013857">
    <property type="entry name" value="NADH-UbQ_OxRdtase-assoc_prot30"/>
</dbReference>
<gene>
    <name evidence="3" type="ORF">GGC33_16495</name>
</gene>
<dbReference type="PANTHER" id="PTHR13194:SF19">
    <property type="entry name" value="NAD(P)-BINDING ROSSMANN-FOLD SUPERFAMILY PROTEIN"/>
    <property type="match status" value="1"/>
</dbReference>
<comment type="similarity">
    <text evidence="1">Belongs to the CIA30 family.</text>
</comment>
<evidence type="ECO:0000313" key="3">
    <source>
        <dbReference type="EMBL" id="MTF40511.1"/>
    </source>
</evidence>
<dbReference type="Pfam" id="PF08547">
    <property type="entry name" value="CIA30"/>
    <property type="match status" value="1"/>
</dbReference>
<dbReference type="SUPFAM" id="SSF49785">
    <property type="entry name" value="Galactose-binding domain-like"/>
    <property type="match status" value="1"/>
</dbReference>
<comment type="caution">
    <text evidence="3">The sequence shown here is derived from an EMBL/GenBank/DDBJ whole genome shotgun (WGS) entry which is preliminary data.</text>
</comment>
<evidence type="ECO:0000313" key="4">
    <source>
        <dbReference type="Proteomes" id="UP000437131"/>
    </source>
</evidence>
<proteinExistence type="inferred from homology"/>
<dbReference type="InterPro" id="IPR008979">
    <property type="entry name" value="Galactose-bd-like_sf"/>
</dbReference>
<sequence>MKIKQLWETLTFFEVIPFFNCFTNFFNISQHKTSPLISTMNFTLICYDHSPLAQETLNNLQQQNIPLRILNTSSFNPNPSEKTEIIKINLLQDSLSPHLLERVDRIFCFPQPGINNLINLINQQLFPCEIILCDLRYGNENQRYIWGAVDDVVMGGVSSSNLFFKENKAIFTGNVSTDNNGGFVSVRSKNFNPPWDLSAYEGIRLRVQGDGNRYKFITRCEGKWDGISYCYSFNTIANVWMTIDIPFKDLIPVFRAKTVNADQFDQTRVYSLQLMLSKFEYDGAYNPTFRAGVFSLEIESIKAYGKPNSPQLILMDNQVDGETMKLQ</sequence>
<dbReference type="Proteomes" id="UP000437131">
    <property type="component" value="Unassembled WGS sequence"/>
</dbReference>
<dbReference type="GO" id="GO:0010257">
    <property type="term" value="P:NADH dehydrogenase complex assembly"/>
    <property type="evidence" value="ECO:0007669"/>
    <property type="project" value="TreeGrafter"/>
</dbReference>
<evidence type="ECO:0000256" key="1">
    <source>
        <dbReference type="ARBA" id="ARBA00007884"/>
    </source>
</evidence>
<dbReference type="EMBL" id="WMIA01000032">
    <property type="protein sequence ID" value="MTF40511.1"/>
    <property type="molecule type" value="Genomic_DNA"/>
</dbReference>
<dbReference type="AlphaFoldDB" id="A0A844GZT9"/>
<feature type="domain" description="NADH:ubiquinone oxidoreductase intermediate-associated protein 30" evidence="2">
    <location>
        <begin position="143"/>
        <end position="298"/>
    </location>
</feature>